<keyword evidence="3" id="KW-1185">Reference proteome</keyword>
<feature type="region of interest" description="Disordered" evidence="1">
    <location>
        <begin position="70"/>
        <end position="96"/>
    </location>
</feature>
<evidence type="ECO:0000313" key="3">
    <source>
        <dbReference type="Proteomes" id="UP000765509"/>
    </source>
</evidence>
<proteinExistence type="predicted"/>
<organism evidence="2 3">
    <name type="scientific">Austropuccinia psidii MF-1</name>
    <dbReference type="NCBI Taxonomy" id="1389203"/>
    <lineage>
        <taxon>Eukaryota</taxon>
        <taxon>Fungi</taxon>
        <taxon>Dikarya</taxon>
        <taxon>Basidiomycota</taxon>
        <taxon>Pucciniomycotina</taxon>
        <taxon>Pucciniomycetes</taxon>
        <taxon>Pucciniales</taxon>
        <taxon>Sphaerophragmiaceae</taxon>
        <taxon>Austropuccinia</taxon>
    </lineage>
</organism>
<feature type="compositionally biased region" description="Basic and acidic residues" evidence="1">
    <location>
        <begin position="83"/>
        <end position="95"/>
    </location>
</feature>
<feature type="compositionally biased region" description="Basic and acidic residues" evidence="1">
    <location>
        <begin position="20"/>
        <end position="30"/>
    </location>
</feature>
<protein>
    <submittedName>
        <fullName evidence="2">Uncharacterized protein</fullName>
    </submittedName>
</protein>
<dbReference type="Proteomes" id="UP000765509">
    <property type="component" value="Unassembled WGS sequence"/>
</dbReference>
<evidence type="ECO:0000313" key="2">
    <source>
        <dbReference type="EMBL" id="MBW0495764.1"/>
    </source>
</evidence>
<evidence type="ECO:0000256" key="1">
    <source>
        <dbReference type="SAM" id="MobiDB-lite"/>
    </source>
</evidence>
<feature type="compositionally biased region" description="Polar residues" evidence="1">
    <location>
        <begin position="1"/>
        <end position="16"/>
    </location>
</feature>
<name>A0A9Q3D2T5_9BASI</name>
<accession>A0A9Q3D2T5</accession>
<gene>
    <name evidence="2" type="ORF">O181_035479</name>
</gene>
<feature type="region of interest" description="Disordered" evidence="1">
    <location>
        <begin position="1"/>
        <end position="30"/>
    </location>
</feature>
<dbReference type="AlphaFoldDB" id="A0A9Q3D2T5"/>
<reference evidence="2" key="1">
    <citation type="submission" date="2021-03" db="EMBL/GenBank/DDBJ databases">
        <title>Draft genome sequence of rust myrtle Austropuccinia psidii MF-1, a brazilian biotype.</title>
        <authorList>
            <person name="Quecine M.C."/>
            <person name="Pachon D.M.R."/>
            <person name="Bonatelli M.L."/>
            <person name="Correr F.H."/>
            <person name="Franceschini L.M."/>
            <person name="Leite T.F."/>
            <person name="Margarido G.R.A."/>
            <person name="Almeida C.A."/>
            <person name="Ferrarezi J.A."/>
            <person name="Labate C.A."/>
        </authorList>
    </citation>
    <scope>NUCLEOTIDE SEQUENCE</scope>
    <source>
        <strain evidence="2">MF-1</strain>
    </source>
</reference>
<comment type="caution">
    <text evidence="2">The sequence shown here is derived from an EMBL/GenBank/DDBJ whole genome shotgun (WGS) entry which is preliminary data.</text>
</comment>
<sequence>MSSLKELNTLQKNYSYPQEDCTKSSKASEETKIRLNQGLGRQNNCKRDREYLDQDIDKSFNLCQNIKPQTQGHVSGKIPYPQEDIKPNSRLDNKQRAPSKYQYGNSMTYSEKEALIQLPEATSWPRFCGVGDYDHMEFFNYIHGLFIDVSRIPDYWIIAILNTEFKVNASILYTK</sequence>
<dbReference type="EMBL" id="AVOT02013276">
    <property type="protein sequence ID" value="MBW0495764.1"/>
    <property type="molecule type" value="Genomic_DNA"/>
</dbReference>